<dbReference type="InterPro" id="IPR020069">
    <property type="entry name" value="Ribosomal_bL9_C"/>
</dbReference>
<keyword evidence="6 8" id="KW-0687">Ribonucleoprotein</keyword>
<keyword evidence="3 8" id="KW-0699">rRNA-binding</keyword>
<evidence type="ECO:0000259" key="9">
    <source>
        <dbReference type="PROSITE" id="PS00651"/>
    </source>
</evidence>
<dbReference type="InterPro" id="IPR020070">
    <property type="entry name" value="Ribosomal_bL9_N"/>
</dbReference>
<evidence type="ECO:0000256" key="2">
    <source>
        <dbReference type="ARBA" id="ARBA00010605"/>
    </source>
</evidence>
<evidence type="ECO:0000256" key="6">
    <source>
        <dbReference type="ARBA" id="ARBA00023274"/>
    </source>
</evidence>
<evidence type="ECO:0000256" key="1">
    <source>
        <dbReference type="ARBA" id="ARBA00003058"/>
    </source>
</evidence>
<dbReference type="RefSeq" id="WP_038262232.1">
    <property type="nucleotide sequence ID" value="NZ_FSRH01000013.1"/>
</dbReference>
<dbReference type="NCBIfam" id="TIGR00158">
    <property type="entry name" value="L9"/>
    <property type="match status" value="1"/>
</dbReference>
<reference evidence="10 11" key="1">
    <citation type="submission" date="2014-03" db="EMBL/GenBank/DDBJ databases">
        <title>Genome sequence of Clostridium litorale W6, DSM 5388.</title>
        <authorList>
            <person name="Poehlein A."/>
            <person name="Jagirdar A."/>
            <person name="Khonsari B."/>
            <person name="Chibani C.M."/>
            <person name="Gutierrez Gutierrez D.A."/>
            <person name="Davydova E."/>
            <person name="Alghaithi H.S."/>
            <person name="Nair K.P."/>
            <person name="Dhamotharan K."/>
            <person name="Chandran L."/>
            <person name="G W."/>
            <person name="Daniel R."/>
        </authorList>
    </citation>
    <scope>NUCLEOTIDE SEQUENCE [LARGE SCALE GENOMIC DNA]</scope>
    <source>
        <strain evidence="10 11">W6</strain>
    </source>
</reference>
<dbReference type="Gene3D" id="3.10.430.100">
    <property type="entry name" value="Ribosomal protein L9, C-terminal domain"/>
    <property type="match status" value="1"/>
</dbReference>
<sequence length="150" mass="16425">MKVILLKDLKGTGKKGDVVNVSDGYARNFLFPKGVAKEATEGNVKVLKEQKTAQKIKEDQQLEEAKALAENMGEMTVTLFSKAGEGGRLFGSVTSKDIAEALNKKHGIKIDKRKILLDEPIKVLGATNVKIKVHPEVTAQIKVQVNEKDK</sequence>
<dbReference type="FunFam" id="3.40.5.10:FF:000002">
    <property type="entry name" value="50S ribosomal protein L9"/>
    <property type="match status" value="1"/>
</dbReference>
<proteinExistence type="inferred from homology"/>
<dbReference type="InterPro" id="IPR000244">
    <property type="entry name" value="Ribosomal_bL9"/>
</dbReference>
<dbReference type="InterPro" id="IPR036791">
    <property type="entry name" value="Ribosomal_bL9_C_sf"/>
</dbReference>
<evidence type="ECO:0000256" key="7">
    <source>
        <dbReference type="ARBA" id="ARBA00035292"/>
    </source>
</evidence>
<keyword evidence="5 8" id="KW-0689">Ribosomal protein</keyword>
<dbReference type="Pfam" id="PF01281">
    <property type="entry name" value="Ribosomal_L9_N"/>
    <property type="match status" value="1"/>
</dbReference>
<dbReference type="PANTHER" id="PTHR21368">
    <property type="entry name" value="50S RIBOSOMAL PROTEIN L9"/>
    <property type="match status" value="1"/>
</dbReference>
<dbReference type="AlphaFoldDB" id="A0A069RH42"/>
<gene>
    <name evidence="8 10" type="primary">rplI</name>
    <name evidence="10" type="ORF">CLIT_4c01970</name>
</gene>
<evidence type="ECO:0000313" key="11">
    <source>
        <dbReference type="Proteomes" id="UP000027946"/>
    </source>
</evidence>
<dbReference type="EMBL" id="JJMM01000004">
    <property type="protein sequence ID" value="KDR96359.1"/>
    <property type="molecule type" value="Genomic_DNA"/>
</dbReference>
<dbReference type="Pfam" id="PF03948">
    <property type="entry name" value="Ribosomal_L9_C"/>
    <property type="match status" value="1"/>
</dbReference>
<evidence type="ECO:0000256" key="5">
    <source>
        <dbReference type="ARBA" id="ARBA00022980"/>
    </source>
</evidence>
<dbReference type="OrthoDB" id="9788336at2"/>
<dbReference type="GO" id="GO:0005840">
    <property type="term" value="C:ribosome"/>
    <property type="evidence" value="ECO:0007669"/>
    <property type="project" value="UniProtKB-KW"/>
</dbReference>
<dbReference type="Proteomes" id="UP000027946">
    <property type="component" value="Unassembled WGS sequence"/>
</dbReference>
<dbReference type="SUPFAM" id="SSF55653">
    <property type="entry name" value="Ribosomal protein L9 C-domain"/>
    <property type="match status" value="1"/>
</dbReference>
<dbReference type="SUPFAM" id="SSF55658">
    <property type="entry name" value="L9 N-domain-like"/>
    <property type="match status" value="1"/>
</dbReference>
<dbReference type="FunFam" id="3.10.430.100:FF:000002">
    <property type="entry name" value="50S ribosomal protein L9"/>
    <property type="match status" value="1"/>
</dbReference>
<name>A0A069RH42_PEPLI</name>
<accession>A0A069RH42</accession>
<dbReference type="InterPro" id="IPR009027">
    <property type="entry name" value="Ribosomal_bL9/RNase_H1_N"/>
</dbReference>
<dbReference type="GO" id="GO:0019843">
    <property type="term" value="F:rRNA binding"/>
    <property type="evidence" value="ECO:0007669"/>
    <property type="project" value="UniProtKB-UniRule"/>
</dbReference>
<dbReference type="GO" id="GO:0003735">
    <property type="term" value="F:structural constituent of ribosome"/>
    <property type="evidence" value="ECO:0007669"/>
    <property type="project" value="InterPro"/>
</dbReference>
<dbReference type="PROSITE" id="PS00651">
    <property type="entry name" value="RIBOSOMAL_L9"/>
    <property type="match status" value="1"/>
</dbReference>
<comment type="function">
    <text evidence="1 8">Binds to the 23S rRNA.</text>
</comment>
<dbReference type="GO" id="GO:1990904">
    <property type="term" value="C:ribonucleoprotein complex"/>
    <property type="evidence" value="ECO:0007669"/>
    <property type="project" value="UniProtKB-KW"/>
</dbReference>
<dbReference type="InterPro" id="IPR020594">
    <property type="entry name" value="Ribosomal_bL9_bac/chp"/>
</dbReference>
<evidence type="ECO:0000256" key="3">
    <source>
        <dbReference type="ARBA" id="ARBA00022730"/>
    </source>
</evidence>
<dbReference type="InterPro" id="IPR036935">
    <property type="entry name" value="Ribosomal_bL9_N_sf"/>
</dbReference>
<evidence type="ECO:0000313" key="10">
    <source>
        <dbReference type="EMBL" id="KDR96359.1"/>
    </source>
</evidence>
<keyword evidence="11" id="KW-1185">Reference proteome</keyword>
<evidence type="ECO:0000256" key="8">
    <source>
        <dbReference type="HAMAP-Rule" id="MF_00503"/>
    </source>
</evidence>
<evidence type="ECO:0000256" key="4">
    <source>
        <dbReference type="ARBA" id="ARBA00022884"/>
    </source>
</evidence>
<dbReference type="STRING" id="1121324.CLIT_4c01970"/>
<feature type="domain" description="Ribosomal protein L9" evidence="9">
    <location>
        <begin position="13"/>
        <end position="40"/>
    </location>
</feature>
<protein>
    <recommendedName>
        <fullName evidence="7 8">Large ribosomal subunit protein bL9</fullName>
    </recommendedName>
</protein>
<dbReference type="GO" id="GO:0006412">
    <property type="term" value="P:translation"/>
    <property type="evidence" value="ECO:0007669"/>
    <property type="project" value="UniProtKB-UniRule"/>
</dbReference>
<dbReference type="eggNOG" id="COG0359">
    <property type="taxonomic scope" value="Bacteria"/>
</dbReference>
<keyword evidence="4 8" id="KW-0694">RNA-binding</keyword>
<comment type="caution">
    <text evidence="10">The sequence shown here is derived from an EMBL/GenBank/DDBJ whole genome shotgun (WGS) entry which is preliminary data.</text>
</comment>
<dbReference type="Gene3D" id="3.40.5.10">
    <property type="entry name" value="Ribosomal protein L9, N-terminal domain"/>
    <property type="match status" value="1"/>
</dbReference>
<organism evidence="10 11">
    <name type="scientific">Peptoclostridium litorale DSM 5388</name>
    <dbReference type="NCBI Taxonomy" id="1121324"/>
    <lineage>
        <taxon>Bacteria</taxon>
        <taxon>Bacillati</taxon>
        <taxon>Bacillota</taxon>
        <taxon>Clostridia</taxon>
        <taxon>Peptostreptococcales</taxon>
        <taxon>Peptoclostridiaceae</taxon>
        <taxon>Peptoclostridium</taxon>
    </lineage>
</organism>
<dbReference type="HAMAP" id="MF_00503">
    <property type="entry name" value="Ribosomal_bL9"/>
    <property type="match status" value="1"/>
</dbReference>
<comment type="similarity">
    <text evidence="2 8">Belongs to the bacterial ribosomal protein bL9 family.</text>
</comment>